<name>A0A815WYJ8_ADIRI</name>
<feature type="transmembrane region" description="Helical" evidence="1">
    <location>
        <begin position="114"/>
        <end position="133"/>
    </location>
</feature>
<sequence length="747" mass="87020">MYSDLTNYILALPAENISVNDHFHDLFVKERSINVNYSKYIDNCAPFLYGGLVIILRLIAPLLIDFVLNFKSRSRNINMYPLTRLSKFIQWMKRLNLFKTINDRTENSIKQQRIITRVYLVLLTSSIIILTLYNSLNTQIMTITVSNPSFDTYNDLQNFYSTTLKCPCTTMTIPYNNSMSLSPTLHQICSSDFVSNRWIEILRNSLNVFEESDWRNQAYTQFQLLSNLCELANQTIKDTVDGFLLQSFVTSNMLNETNFHIQLNVTINQVFQSMLSYFDLLLNTVDLIIQVDQPYMGVVAGRGAYLSTNIYGHIYQGTLQFIFFSHTMQNINSSLDIRICATNRNCQNSIATYEMIIPDYNEYDQYIFRYTVPGSIMGCSNIQSLFLSTLECFYSNSDCLSILKNYLYERYIQNVEDSLWFDIQPLNYNLTLNVSRYPPNTSISMIIKELMIGQRNPLMSYKNFYDSCAPSDCTYLKRIHDKTFLEIMIMLISMIGGLTVSLRLITPYVCTTILHIVTKRNTKQTPQVQLKWCDRIRLFVPKLIILWKGTLLNLNIFPQRYFSSNVSQMTAKRLGQWATRLYIIFLILFFAVFSLAIIVQPELSTKIFHQPSFDLYNDLKQQYGDQLECSCSTISSLYREFITIEPIFHEVCSSSFVSDQWRIDLTQNIDFNFSNYDQQDYRRFLSAHLQFLRQLCQLSNQSINSSVEQFLSSLFITDQLLSEENFNTRLFSLIEQVKSNAPTGEKT</sequence>
<evidence type="ECO:0000313" key="2">
    <source>
        <dbReference type="EMBL" id="CAF1550507.1"/>
    </source>
</evidence>
<dbReference type="Proteomes" id="UP000663852">
    <property type="component" value="Unassembled WGS sequence"/>
</dbReference>
<evidence type="ECO:0000256" key="1">
    <source>
        <dbReference type="SAM" id="Phobius"/>
    </source>
</evidence>
<protein>
    <submittedName>
        <fullName evidence="2">Uncharacterized protein</fullName>
    </submittedName>
</protein>
<evidence type="ECO:0000313" key="3">
    <source>
        <dbReference type="Proteomes" id="UP000663852"/>
    </source>
</evidence>
<keyword evidence="1" id="KW-0472">Membrane</keyword>
<reference evidence="2" key="1">
    <citation type="submission" date="2021-02" db="EMBL/GenBank/DDBJ databases">
        <authorList>
            <person name="Nowell W R."/>
        </authorList>
    </citation>
    <scope>NUCLEOTIDE SEQUENCE</scope>
</reference>
<feature type="transmembrane region" description="Helical" evidence="1">
    <location>
        <begin position="538"/>
        <end position="557"/>
    </location>
</feature>
<comment type="caution">
    <text evidence="2">The sequence shown here is derived from an EMBL/GenBank/DDBJ whole genome shotgun (WGS) entry which is preliminary data.</text>
</comment>
<dbReference type="EMBL" id="CAJNOJ010001394">
    <property type="protein sequence ID" value="CAF1550507.1"/>
    <property type="molecule type" value="Genomic_DNA"/>
</dbReference>
<accession>A0A815WYJ8</accession>
<keyword evidence="1" id="KW-0812">Transmembrane</keyword>
<feature type="transmembrane region" description="Helical" evidence="1">
    <location>
        <begin position="577"/>
        <end position="599"/>
    </location>
</feature>
<proteinExistence type="predicted"/>
<organism evidence="2 3">
    <name type="scientific">Adineta ricciae</name>
    <name type="common">Rotifer</name>
    <dbReference type="NCBI Taxonomy" id="249248"/>
    <lineage>
        <taxon>Eukaryota</taxon>
        <taxon>Metazoa</taxon>
        <taxon>Spiralia</taxon>
        <taxon>Gnathifera</taxon>
        <taxon>Rotifera</taxon>
        <taxon>Eurotatoria</taxon>
        <taxon>Bdelloidea</taxon>
        <taxon>Adinetida</taxon>
        <taxon>Adinetidae</taxon>
        <taxon>Adineta</taxon>
    </lineage>
</organism>
<feature type="transmembrane region" description="Helical" evidence="1">
    <location>
        <begin position="487"/>
        <end position="517"/>
    </location>
</feature>
<feature type="transmembrane region" description="Helical" evidence="1">
    <location>
        <begin position="47"/>
        <end position="68"/>
    </location>
</feature>
<dbReference type="OrthoDB" id="10477840at2759"/>
<keyword evidence="1" id="KW-1133">Transmembrane helix</keyword>
<gene>
    <name evidence="2" type="ORF">EDS130_LOCUS45972</name>
</gene>
<dbReference type="AlphaFoldDB" id="A0A815WYJ8"/>